<reference evidence="6" key="1">
    <citation type="journal article" date="2023" name="Mol. Phylogenet. Evol.">
        <title>Genome-scale phylogeny and comparative genomics of the fungal order Sordariales.</title>
        <authorList>
            <person name="Hensen N."/>
            <person name="Bonometti L."/>
            <person name="Westerberg I."/>
            <person name="Brannstrom I.O."/>
            <person name="Guillou S."/>
            <person name="Cros-Aarteil S."/>
            <person name="Calhoun S."/>
            <person name="Haridas S."/>
            <person name="Kuo A."/>
            <person name="Mondo S."/>
            <person name="Pangilinan J."/>
            <person name="Riley R."/>
            <person name="LaButti K."/>
            <person name="Andreopoulos B."/>
            <person name="Lipzen A."/>
            <person name="Chen C."/>
            <person name="Yan M."/>
            <person name="Daum C."/>
            <person name="Ng V."/>
            <person name="Clum A."/>
            <person name="Steindorff A."/>
            <person name="Ohm R.A."/>
            <person name="Martin F."/>
            <person name="Silar P."/>
            <person name="Natvig D.O."/>
            <person name="Lalanne C."/>
            <person name="Gautier V."/>
            <person name="Ament-Velasquez S.L."/>
            <person name="Kruys A."/>
            <person name="Hutchinson M.I."/>
            <person name="Powell A.J."/>
            <person name="Barry K."/>
            <person name="Miller A.N."/>
            <person name="Grigoriev I.V."/>
            <person name="Debuchy R."/>
            <person name="Gladieux P."/>
            <person name="Hiltunen Thoren M."/>
            <person name="Johannesson H."/>
        </authorList>
    </citation>
    <scope>NUCLEOTIDE SEQUENCE</scope>
    <source>
        <strain evidence="6">PSN243</strain>
    </source>
</reference>
<dbReference type="GO" id="GO:0005975">
    <property type="term" value="P:carbohydrate metabolic process"/>
    <property type="evidence" value="ECO:0007669"/>
    <property type="project" value="InterPro"/>
</dbReference>
<reference evidence="6" key="2">
    <citation type="submission" date="2023-05" db="EMBL/GenBank/DDBJ databases">
        <authorList>
            <consortium name="Lawrence Berkeley National Laboratory"/>
            <person name="Steindorff A."/>
            <person name="Hensen N."/>
            <person name="Bonometti L."/>
            <person name="Westerberg I."/>
            <person name="Brannstrom I.O."/>
            <person name="Guillou S."/>
            <person name="Cros-Aarteil S."/>
            <person name="Calhoun S."/>
            <person name="Haridas S."/>
            <person name="Kuo A."/>
            <person name="Mondo S."/>
            <person name="Pangilinan J."/>
            <person name="Riley R."/>
            <person name="Labutti K."/>
            <person name="Andreopoulos B."/>
            <person name="Lipzen A."/>
            <person name="Chen C."/>
            <person name="Yanf M."/>
            <person name="Daum C."/>
            <person name="Ng V."/>
            <person name="Clum A."/>
            <person name="Ohm R."/>
            <person name="Martin F."/>
            <person name="Silar P."/>
            <person name="Natvig D."/>
            <person name="Lalanne C."/>
            <person name="Gautier V."/>
            <person name="Ament-Velasquez S.L."/>
            <person name="Kruys A."/>
            <person name="Hutchinson M.I."/>
            <person name="Powell A.J."/>
            <person name="Barry K."/>
            <person name="Miller A.N."/>
            <person name="Grigoriev I.V."/>
            <person name="Debuchy R."/>
            <person name="Gladieux P."/>
            <person name="Thoren M.H."/>
            <person name="Johannesson H."/>
        </authorList>
    </citation>
    <scope>NUCLEOTIDE SEQUENCE</scope>
    <source>
        <strain evidence="6">PSN243</strain>
    </source>
</reference>
<evidence type="ECO:0000256" key="3">
    <source>
        <dbReference type="ARBA" id="ARBA00022801"/>
    </source>
</evidence>
<evidence type="ECO:0000259" key="5">
    <source>
        <dbReference type="Pfam" id="PF20811"/>
    </source>
</evidence>
<name>A0AAV9GTQ4_9PEZI</name>
<evidence type="ECO:0000313" key="7">
    <source>
        <dbReference type="Proteomes" id="UP001321760"/>
    </source>
</evidence>
<dbReference type="AlphaFoldDB" id="A0AAV9GTQ4"/>
<comment type="similarity">
    <text evidence="1">Belongs to the poly(ADP-ribose) glycohydrolase family.</text>
</comment>
<feature type="domain" description="PARG helical" evidence="5">
    <location>
        <begin position="87"/>
        <end position="189"/>
    </location>
</feature>
<dbReference type="Proteomes" id="UP001321760">
    <property type="component" value="Unassembled WGS sequence"/>
</dbReference>
<dbReference type="GO" id="GO:0009225">
    <property type="term" value="P:nucleotide-sugar metabolic process"/>
    <property type="evidence" value="ECO:0007669"/>
    <property type="project" value="TreeGrafter"/>
</dbReference>
<dbReference type="PANTHER" id="PTHR12837:SF0">
    <property type="entry name" value="POLY(ADP-RIBOSE) GLYCOHYDROLASE"/>
    <property type="match status" value="1"/>
</dbReference>
<dbReference type="InterPro" id="IPR007724">
    <property type="entry name" value="Poly_GlycHdrlase"/>
</dbReference>
<protein>
    <recommendedName>
        <fullName evidence="2">poly(ADP-ribose) glycohydrolase</fullName>
        <ecNumber evidence="2">3.2.1.143</ecNumber>
    </recommendedName>
</protein>
<evidence type="ECO:0000256" key="2">
    <source>
        <dbReference type="ARBA" id="ARBA00012255"/>
    </source>
</evidence>
<dbReference type="GO" id="GO:0005737">
    <property type="term" value="C:cytoplasm"/>
    <property type="evidence" value="ECO:0007669"/>
    <property type="project" value="TreeGrafter"/>
</dbReference>
<dbReference type="PANTHER" id="PTHR12837">
    <property type="entry name" value="POLY ADP-RIBOSE GLYCOHYDROLASE"/>
    <property type="match status" value="1"/>
</dbReference>
<comment type="caution">
    <text evidence="6">The sequence shown here is derived from an EMBL/GenBank/DDBJ whole genome shotgun (WGS) entry which is preliminary data.</text>
</comment>
<accession>A0AAV9GTQ4</accession>
<gene>
    <name evidence="6" type="ORF">QBC34DRAFT_54580</name>
</gene>
<dbReference type="InterPro" id="IPR048362">
    <property type="entry name" value="PARG_helical"/>
</dbReference>
<dbReference type="Pfam" id="PF05028">
    <property type="entry name" value="PARG_cat_C"/>
    <property type="match status" value="1"/>
</dbReference>
<dbReference type="Pfam" id="PF20811">
    <property type="entry name" value="PARG_cat_N"/>
    <property type="match status" value="1"/>
</dbReference>
<keyword evidence="3" id="KW-0378">Hydrolase</keyword>
<dbReference type="GO" id="GO:1990966">
    <property type="term" value="P:ATP generation from poly-ADP-D-ribose"/>
    <property type="evidence" value="ECO:0007669"/>
    <property type="project" value="TreeGrafter"/>
</dbReference>
<dbReference type="GO" id="GO:0005634">
    <property type="term" value="C:nucleus"/>
    <property type="evidence" value="ECO:0007669"/>
    <property type="project" value="TreeGrafter"/>
</dbReference>
<evidence type="ECO:0000259" key="4">
    <source>
        <dbReference type="Pfam" id="PF05028"/>
    </source>
</evidence>
<evidence type="ECO:0000256" key="1">
    <source>
        <dbReference type="ARBA" id="ARBA00009545"/>
    </source>
</evidence>
<dbReference type="EMBL" id="MU865928">
    <property type="protein sequence ID" value="KAK4451389.1"/>
    <property type="molecule type" value="Genomic_DNA"/>
</dbReference>
<keyword evidence="7" id="KW-1185">Reference proteome</keyword>
<evidence type="ECO:0000313" key="6">
    <source>
        <dbReference type="EMBL" id="KAK4451389.1"/>
    </source>
</evidence>
<organism evidence="6 7">
    <name type="scientific">Podospora aff. communis PSN243</name>
    <dbReference type="NCBI Taxonomy" id="3040156"/>
    <lineage>
        <taxon>Eukaryota</taxon>
        <taxon>Fungi</taxon>
        <taxon>Dikarya</taxon>
        <taxon>Ascomycota</taxon>
        <taxon>Pezizomycotina</taxon>
        <taxon>Sordariomycetes</taxon>
        <taxon>Sordariomycetidae</taxon>
        <taxon>Sordariales</taxon>
        <taxon>Podosporaceae</taxon>
        <taxon>Podospora</taxon>
    </lineage>
</organism>
<dbReference type="GO" id="GO:0004649">
    <property type="term" value="F:poly(ADP-ribose) glycohydrolase activity"/>
    <property type="evidence" value="ECO:0007669"/>
    <property type="project" value="UniProtKB-EC"/>
</dbReference>
<dbReference type="EC" id="3.2.1.143" evidence="2"/>
<dbReference type="GO" id="GO:0006282">
    <property type="term" value="P:regulation of DNA repair"/>
    <property type="evidence" value="ECO:0007669"/>
    <property type="project" value="InterPro"/>
</dbReference>
<sequence>MSSPLETYQLPSSPTFTCIDRFSLHPDPNVVEDANGQVPFWPILSSVLSLSITSAASLIDVLETISTTLIGTTAPANDHLLLRNVLEESPDFFPVVWPCVAKLALEMQVLFPDGHIPVLGRKMNEIRLSRRQVACLVAHQFLRTLRAPSWRDDGMHDFGIWYSMEQRQESAAKAYLLALMVYFREVVAKLEGERGWKLVFTLRSLKVEDLSDDGEECPLAEIEVEIVAEYNTLPRSLGLPGGAAVVAANKLVGFGQSATQEEVHVGISPEACPAVLMTPILDHDQALVVQGAQAMINITGKRRAIGAAATEAPEDGDGNWEERRMLFMDALELDLDSNSAGLPDLQPGNVDREIGKAYTAFCSGGFREVRTGLWGCGAFGADPVVKVLILWFAASLAGIKLTVVCDEEIRPVAEQLGVIISAVKRRLQNAAAIRRLLKDGPQGLRTHHQTALWYKERLGAT</sequence>
<feature type="domain" description="PARG catalytic Macro" evidence="4">
    <location>
        <begin position="244"/>
        <end position="405"/>
    </location>
</feature>
<proteinExistence type="inferred from homology"/>
<dbReference type="InterPro" id="IPR046372">
    <property type="entry name" value="PARG_cat_C"/>
</dbReference>